<accession>A0A9D9DHU3</accession>
<dbReference type="GO" id="GO:0051156">
    <property type="term" value="P:glucose 6-phosphate metabolic process"/>
    <property type="evidence" value="ECO:0007669"/>
    <property type="project" value="TreeGrafter"/>
</dbReference>
<dbReference type="NCBIfam" id="NF010697">
    <property type="entry name" value="PRK14097.1"/>
    <property type="match status" value="1"/>
</dbReference>
<dbReference type="GO" id="GO:0005829">
    <property type="term" value="C:cytosol"/>
    <property type="evidence" value="ECO:0007669"/>
    <property type="project" value="TreeGrafter"/>
</dbReference>
<evidence type="ECO:0000256" key="1">
    <source>
        <dbReference type="ARBA" id="ARBA00004926"/>
    </source>
</evidence>
<gene>
    <name evidence="8" type="primary">pgi</name>
    <name evidence="10" type="ORF">IAC58_00285</name>
</gene>
<reference evidence="10" key="2">
    <citation type="journal article" date="2021" name="PeerJ">
        <title>Extensive microbial diversity within the chicken gut microbiome revealed by metagenomics and culture.</title>
        <authorList>
            <person name="Gilroy R."/>
            <person name="Ravi A."/>
            <person name="Getino M."/>
            <person name="Pursley I."/>
            <person name="Horton D.L."/>
            <person name="Alikhan N.F."/>
            <person name="Baker D."/>
            <person name="Gharbi K."/>
            <person name="Hall N."/>
            <person name="Watson M."/>
            <person name="Adriaenssens E.M."/>
            <person name="Foster-Nyarko E."/>
            <person name="Jarju S."/>
            <person name="Secka A."/>
            <person name="Antonio M."/>
            <person name="Oren A."/>
            <person name="Chaudhuri R.R."/>
            <person name="La Ragione R."/>
            <person name="Hildebrand F."/>
            <person name="Pallen M.J."/>
        </authorList>
    </citation>
    <scope>NUCLEOTIDE SEQUENCE</scope>
    <source>
        <strain evidence="10">11159</strain>
    </source>
</reference>
<dbReference type="PROSITE" id="PS51463">
    <property type="entry name" value="P_GLUCOSE_ISOMERASE_3"/>
    <property type="match status" value="1"/>
</dbReference>
<dbReference type="InterPro" id="IPR018189">
    <property type="entry name" value="Phosphoglucose_isomerase_CS"/>
</dbReference>
<evidence type="ECO:0000313" key="11">
    <source>
        <dbReference type="Proteomes" id="UP000823613"/>
    </source>
</evidence>
<evidence type="ECO:0000313" key="10">
    <source>
        <dbReference type="EMBL" id="MBO8426990.1"/>
    </source>
</evidence>
<dbReference type="InterPro" id="IPR035482">
    <property type="entry name" value="SIS_PGI_2"/>
</dbReference>
<dbReference type="Pfam" id="PF00342">
    <property type="entry name" value="PGI"/>
    <property type="match status" value="1"/>
</dbReference>
<dbReference type="GO" id="GO:0006094">
    <property type="term" value="P:gluconeogenesis"/>
    <property type="evidence" value="ECO:0007669"/>
    <property type="project" value="UniProtKB-UniRule"/>
</dbReference>
<keyword evidence="5 8" id="KW-0324">Glycolysis</keyword>
<dbReference type="PANTHER" id="PTHR11469">
    <property type="entry name" value="GLUCOSE-6-PHOSPHATE ISOMERASE"/>
    <property type="match status" value="1"/>
</dbReference>
<dbReference type="InterPro" id="IPR046348">
    <property type="entry name" value="SIS_dom_sf"/>
</dbReference>
<dbReference type="Proteomes" id="UP000823613">
    <property type="component" value="Unassembled WGS sequence"/>
</dbReference>
<comment type="pathway">
    <text evidence="1 8 9">Carbohydrate degradation; glycolysis; D-glyceraldehyde 3-phosphate and glycerone phosphate from D-glucose: step 2/4.</text>
</comment>
<dbReference type="InterPro" id="IPR001672">
    <property type="entry name" value="G6P_Isomerase"/>
</dbReference>
<keyword evidence="3 8" id="KW-0312">Gluconeogenesis</keyword>
<dbReference type="PROSITE" id="PS00765">
    <property type="entry name" value="P_GLUCOSE_ISOMERASE_1"/>
    <property type="match status" value="1"/>
</dbReference>
<comment type="catalytic activity">
    <reaction evidence="7 8 9">
        <text>alpha-D-glucose 6-phosphate = beta-D-fructose 6-phosphate</text>
        <dbReference type="Rhea" id="RHEA:11816"/>
        <dbReference type="ChEBI" id="CHEBI:57634"/>
        <dbReference type="ChEBI" id="CHEBI:58225"/>
        <dbReference type="EC" id="5.3.1.9"/>
    </reaction>
</comment>
<dbReference type="CDD" id="cd05015">
    <property type="entry name" value="SIS_PGI_1"/>
    <property type="match status" value="1"/>
</dbReference>
<keyword evidence="4 8" id="KW-0963">Cytoplasm</keyword>
<dbReference type="SUPFAM" id="SSF53697">
    <property type="entry name" value="SIS domain"/>
    <property type="match status" value="1"/>
</dbReference>
<evidence type="ECO:0000256" key="5">
    <source>
        <dbReference type="ARBA" id="ARBA00023152"/>
    </source>
</evidence>
<feature type="active site" evidence="8">
    <location>
        <position position="417"/>
    </location>
</feature>
<dbReference type="GO" id="GO:0097367">
    <property type="term" value="F:carbohydrate derivative binding"/>
    <property type="evidence" value="ECO:0007669"/>
    <property type="project" value="InterPro"/>
</dbReference>
<evidence type="ECO:0000256" key="9">
    <source>
        <dbReference type="RuleBase" id="RU000612"/>
    </source>
</evidence>
<evidence type="ECO:0000256" key="7">
    <source>
        <dbReference type="ARBA" id="ARBA00029321"/>
    </source>
</evidence>
<comment type="subcellular location">
    <subcellularLocation>
        <location evidence="8">Cytoplasm</location>
    </subcellularLocation>
</comment>
<dbReference type="EC" id="5.3.1.9" evidence="8"/>
<proteinExistence type="inferred from homology"/>
<dbReference type="PRINTS" id="PR00662">
    <property type="entry name" value="G6PISOMERASE"/>
</dbReference>
<comment type="caution">
    <text evidence="10">The sequence shown here is derived from an EMBL/GenBank/DDBJ whole genome shotgun (WGS) entry which is preliminary data.</text>
</comment>
<organism evidence="10 11">
    <name type="scientific">Candidatus Onthovivens merdipullorum</name>
    <dbReference type="NCBI Taxonomy" id="2840889"/>
    <lineage>
        <taxon>Bacteria</taxon>
        <taxon>Bacillati</taxon>
        <taxon>Bacillota</taxon>
        <taxon>Bacilli</taxon>
        <taxon>Bacillales</taxon>
        <taxon>Candidatus Onthovivens</taxon>
    </lineage>
</organism>
<dbReference type="PANTHER" id="PTHR11469:SF1">
    <property type="entry name" value="GLUCOSE-6-PHOSPHATE ISOMERASE"/>
    <property type="match status" value="1"/>
</dbReference>
<sequence>MINVDFSFVKKEQLVDFASYKDKVKEIDKMINERTGAGSDFLGWLKYPLTYDKEEFNRIKAKAKEFRENYDTLVVCGIGGSYLGANAAIDAINGLYPTTGMKIVYLGNTLDSTYTAQVINYLKNRNFAICCISKSGTTTETSVSFRILKSILEEKLGKERARKAIVCVTDKEKGALKTLATKEGYETYVLPDDVGGRYSVLTAVGLFPIACANIDIDDLMAGALEAMKKYDNANILENDAYKYALERFYLYSKCDYKVEMLCSYELKLRMFNEWWKQLFDESEGKDGKALLTASSVFTTDLHSLGQFIQEGSKILFETVIYIDKPALDVTIPYDEENLDGLNFIAGKNLSYVNSKAHEGTLHAHSESGNVPNIQINLNELTPFTLGELIYFFMKSCAMSAYLLGVNPFNQPGVEIYKKNMFHLLGKPGY</sequence>
<dbReference type="GO" id="GO:0048029">
    <property type="term" value="F:monosaccharide binding"/>
    <property type="evidence" value="ECO:0007669"/>
    <property type="project" value="TreeGrafter"/>
</dbReference>
<dbReference type="FunFam" id="3.40.50.10490:FF:000016">
    <property type="entry name" value="Glucose-6-phosphate isomerase"/>
    <property type="match status" value="1"/>
</dbReference>
<evidence type="ECO:0000256" key="8">
    <source>
        <dbReference type="HAMAP-Rule" id="MF_00473"/>
    </source>
</evidence>
<comment type="function">
    <text evidence="8">Catalyzes the reversible isomerization of glucose-6-phosphate to fructose-6-phosphate.</text>
</comment>
<feature type="active site" description="Proton donor" evidence="8">
    <location>
        <position position="281"/>
    </location>
</feature>
<reference evidence="10" key="1">
    <citation type="submission" date="2020-10" db="EMBL/GenBank/DDBJ databases">
        <authorList>
            <person name="Gilroy R."/>
        </authorList>
    </citation>
    <scope>NUCLEOTIDE SEQUENCE</scope>
    <source>
        <strain evidence="10">11159</strain>
    </source>
</reference>
<dbReference type="PROSITE" id="PS00174">
    <property type="entry name" value="P_GLUCOSE_ISOMERASE_2"/>
    <property type="match status" value="1"/>
</dbReference>
<dbReference type="EMBL" id="JADIMY010000003">
    <property type="protein sequence ID" value="MBO8426990.1"/>
    <property type="molecule type" value="Genomic_DNA"/>
</dbReference>
<dbReference type="GO" id="GO:0006096">
    <property type="term" value="P:glycolytic process"/>
    <property type="evidence" value="ECO:0007669"/>
    <property type="project" value="UniProtKB-UniRule"/>
</dbReference>
<keyword evidence="6 8" id="KW-0413">Isomerase</keyword>
<protein>
    <recommendedName>
        <fullName evidence="8">Glucose-6-phosphate isomerase</fullName>
        <shortName evidence="8">GPI</shortName>
        <ecNumber evidence="8">5.3.1.9</ecNumber>
    </recommendedName>
    <alternativeName>
        <fullName evidence="8">Phosphoglucose isomerase</fullName>
        <shortName evidence="8">PGI</shortName>
    </alternativeName>
    <alternativeName>
        <fullName evidence="8">Phosphohexose isomerase</fullName>
        <shortName evidence="8">PHI</shortName>
    </alternativeName>
</protein>
<dbReference type="AlphaFoldDB" id="A0A9D9DHU3"/>
<dbReference type="GO" id="GO:0004347">
    <property type="term" value="F:glucose-6-phosphate isomerase activity"/>
    <property type="evidence" value="ECO:0007669"/>
    <property type="project" value="UniProtKB-UniRule"/>
</dbReference>
<evidence type="ECO:0000256" key="4">
    <source>
        <dbReference type="ARBA" id="ARBA00022490"/>
    </source>
</evidence>
<comment type="similarity">
    <text evidence="2 8 9">Belongs to the GPI family.</text>
</comment>
<name>A0A9D9DHU3_9BACL</name>
<comment type="pathway">
    <text evidence="8">Carbohydrate biosynthesis; gluconeogenesis.</text>
</comment>
<dbReference type="InterPro" id="IPR035476">
    <property type="entry name" value="SIS_PGI_1"/>
</dbReference>
<comment type="caution">
    <text evidence="8">Lacks conserved residue(s) required for the propagation of feature annotation.</text>
</comment>
<dbReference type="CDD" id="cd05016">
    <property type="entry name" value="SIS_PGI_2"/>
    <property type="match status" value="1"/>
</dbReference>
<dbReference type="HAMAP" id="MF_00473">
    <property type="entry name" value="G6P_isomerase"/>
    <property type="match status" value="1"/>
</dbReference>
<evidence type="ECO:0000256" key="2">
    <source>
        <dbReference type="ARBA" id="ARBA00006604"/>
    </source>
</evidence>
<evidence type="ECO:0000256" key="6">
    <source>
        <dbReference type="ARBA" id="ARBA00023235"/>
    </source>
</evidence>
<dbReference type="Gene3D" id="3.40.50.10490">
    <property type="entry name" value="Glucose-6-phosphate isomerase like protein, domain 1"/>
    <property type="match status" value="2"/>
</dbReference>
<evidence type="ECO:0000256" key="3">
    <source>
        <dbReference type="ARBA" id="ARBA00022432"/>
    </source>
</evidence>